<sequence>MPKKLGVNTKALEAKARKDSAKKIKEELIQKQKEDEYWRDDDKLVNRKLERQQQREAKKQEVQQRKAQNRAAYEEEQKNVVKTVKNKEQSNPKMTRSHIQNLIEKQKKKEEPENNIQREPTHLEMPLEENINHLIVDGEEARNVDEAISILSLNEPEIDKHPERRMRAAWLAYEEKHLPRLKQENPSFRLSQLREMLRKEFNKSAENPINQQGLIKNKH</sequence>
<evidence type="ECO:0000313" key="9">
    <source>
        <dbReference type="Proteomes" id="UP000070412"/>
    </source>
</evidence>
<dbReference type="InterPro" id="IPR054414">
    <property type="entry name" value="Ccdc124/Oxs1_C"/>
</dbReference>
<evidence type="ECO:0000313" key="8">
    <source>
        <dbReference type="EnsemblMetazoa" id="KAF7488067.1"/>
    </source>
</evidence>
<dbReference type="EMBL" id="JXLN01000950">
    <property type="protein sequence ID" value="KPM02104.1"/>
    <property type="molecule type" value="Genomic_DNA"/>
</dbReference>
<dbReference type="PANTHER" id="PTHR21680:SF0">
    <property type="entry name" value="COILED-COIL DOMAIN-CONTAINING PROTEIN 124"/>
    <property type="match status" value="1"/>
</dbReference>
<accession>A0A131ZTS3</accession>
<comment type="similarity">
    <text evidence="2">Belongs to the CCDC124 family.</text>
</comment>
<proteinExistence type="inferred from homology"/>
<evidence type="ECO:0000256" key="1">
    <source>
        <dbReference type="ARBA" id="ARBA00004214"/>
    </source>
</evidence>
<organism evidence="7 10">
    <name type="scientific">Sarcoptes scabiei</name>
    <name type="common">Itch mite</name>
    <name type="synonym">Acarus scabiei</name>
    <dbReference type="NCBI Taxonomy" id="52283"/>
    <lineage>
        <taxon>Eukaryota</taxon>
        <taxon>Metazoa</taxon>
        <taxon>Ecdysozoa</taxon>
        <taxon>Arthropoda</taxon>
        <taxon>Chelicerata</taxon>
        <taxon>Arachnida</taxon>
        <taxon>Acari</taxon>
        <taxon>Acariformes</taxon>
        <taxon>Sarcoptiformes</taxon>
        <taxon>Astigmata</taxon>
        <taxon>Psoroptidia</taxon>
        <taxon>Sarcoptoidea</taxon>
        <taxon>Sarcoptidae</taxon>
        <taxon>Sarcoptinae</taxon>
        <taxon>Sarcoptes</taxon>
    </lineage>
</organism>
<dbReference type="GO" id="GO:0006366">
    <property type="term" value="P:transcription by RNA polymerase II"/>
    <property type="evidence" value="ECO:0007669"/>
    <property type="project" value="TreeGrafter"/>
</dbReference>
<dbReference type="Proteomes" id="UP000616769">
    <property type="component" value="Unassembled WGS sequence"/>
</dbReference>
<dbReference type="EMBL" id="WVUK01000066">
    <property type="protein sequence ID" value="KAF7488067.1"/>
    <property type="molecule type" value="Genomic_DNA"/>
</dbReference>
<protein>
    <submittedName>
        <fullName evidence="7">Coiled-coil domain-containing protein 2</fullName>
    </submittedName>
    <submittedName>
        <fullName evidence="6">Coiled-coil domain-containing protein-A</fullName>
    </submittedName>
</protein>
<feature type="region of interest" description="Disordered" evidence="4">
    <location>
        <begin position="49"/>
        <end position="96"/>
    </location>
</feature>
<evidence type="ECO:0000259" key="5">
    <source>
        <dbReference type="Pfam" id="PF06244"/>
    </source>
</evidence>
<feature type="compositionally biased region" description="Basic and acidic residues" evidence="4">
    <location>
        <begin position="12"/>
        <end position="22"/>
    </location>
</feature>
<dbReference type="OrthoDB" id="76412at2759"/>
<feature type="compositionally biased region" description="Basic and acidic residues" evidence="4">
    <location>
        <begin position="72"/>
        <end position="90"/>
    </location>
</feature>
<dbReference type="VEuPathDB" id="VectorBase:SSCA003498"/>
<dbReference type="EnsemblMetazoa" id="SSS_3874s_mrna">
    <property type="protein sequence ID" value="KAF7488067.1"/>
    <property type="gene ID" value="SSS_3874"/>
</dbReference>
<reference evidence="7 10" key="1">
    <citation type="journal article" date="2015" name="Parasit. Vectors">
        <title>Draft genome of the scabies mite.</title>
        <authorList>
            <person name="Rider S.D.Jr."/>
            <person name="Morgan M.S."/>
            <person name="Arlian L.G."/>
        </authorList>
    </citation>
    <scope>NUCLEOTIDE SEQUENCE [LARGE SCALE GENOMIC DNA]</scope>
    <source>
        <strain evidence="7">Arlian Lab</strain>
    </source>
</reference>
<evidence type="ECO:0000313" key="7">
    <source>
        <dbReference type="EMBL" id="KPM02104.1"/>
    </source>
</evidence>
<dbReference type="Proteomes" id="UP000070412">
    <property type="component" value="Unassembled WGS sequence"/>
</dbReference>
<evidence type="ECO:0000313" key="10">
    <source>
        <dbReference type="Proteomes" id="UP000616769"/>
    </source>
</evidence>
<keyword evidence="9" id="KW-1185">Reference proteome</keyword>
<keyword evidence="3" id="KW-0175">Coiled coil</keyword>
<evidence type="ECO:0000313" key="6">
    <source>
        <dbReference type="EMBL" id="KAF7488067.1"/>
    </source>
</evidence>
<gene>
    <name evidence="7" type="ORF">QR98_0005100</name>
    <name evidence="6" type="ORF">SSS_3874</name>
</gene>
<reference evidence="6" key="3">
    <citation type="submission" date="2020-01" db="EMBL/GenBank/DDBJ databases">
        <authorList>
            <person name="Korhonen P.K.K."/>
            <person name="Guangxu M.G."/>
            <person name="Wang T.W."/>
            <person name="Stroehlein A.J.S."/>
            <person name="Young N.D."/>
            <person name="Ang C.-S.A."/>
            <person name="Fernando D.W.F."/>
            <person name="Lu H.L."/>
            <person name="Taylor S.T."/>
            <person name="Ehtesham M.E.M."/>
            <person name="Najaraj S.H.N."/>
            <person name="Harsha G.H.G."/>
            <person name="Madugundu A.M."/>
            <person name="Renuse S.R."/>
            <person name="Holt D.H."/>
            <person name="Pandey A.P."/>
            <person name="Papenfuss A.P."/>
            <person name="Gasser R.B.G."/>
            <person name="Fischer K.F."/>
        </authorList>
    </citation>
    <scope>NUCLEOTIDE SEQUENCE</scope>
    <source>
        <strain evidence="6">SSS_KF_BRIS2020</strain>
    </source>
</reference>
<feature type="compositionally biased region" description="Basic and acidic residues" evidence="4">
    <location>
        <begin position="49"/>
        <end position="64"/>
    </location>
</feature>
<reference evidence="8" key="4">
    <citation type="submission" date="2022-06" db="UniProtKB">
        <authorList>
            <consortium name="EnsemblMetazoa"/>
        </authorList>
    </citation>
    <scope>IDENTIFICATION</scope>
</reference>
<feature type="region of interest" description="Disordered" evidence="4">
    <location>
        <begin position="1"/>
        <end position="22"/>
    </location>
</feature>
<comment type="subcellular location">
    <subcellularLocation>
        <location evidence="1">Midbody</location>
    </subcellularLocation>
</comment>
<dbReference type="GO" id="GO:0003713">
    <property type="term" value="F:transcription coactivator activity"/>
    <property type="evidence" value="ECO:0007669"/>
    <property type="project" value="TreeGrafter"/>
</dbReference>
<evidence type="ECO:0000256" key="2">
    <source>
        <dbReference type="ARBA" id="ARBA00008296"/>
    </source>
</evidence>
<evidence type="ECO:0000256" key="4">
    <source>
        <dbReference type="SAM" id="MobiDB-lite"/>
    </source>
</evidence>
<reference evidence="9" key="2">
    <citation type="journal article" date="2020" name="PLoS Negl. Trop. Dis.">
        <title>High-quality nuclear genome for Sarcoptes scabiei-A critical resource for a neglected parasite.</title>
        <authorList>
            <person name="Korhonen P.K."/>
            <person name="Gasser R.B."/>
            <person name="Ma G."/>
            <person name="Wang T."/>
            <person name="Stroehlein A.J."/>
            <person name="Young N.D."/>
            <person name="Ang C.S."/>
            <person name="Fernando D.D."/>
            <person name="Lu H.C."/>
            <person name="Taylor S."/>
            <person name="Reynolds S.L."/>
            <person name="Mofiz E."/>
            <person name="Najaraj S.H."/>
            <person name="Gowda H."/>
            <person name="Madugundu A."/>
            <person name="Renuse S."/>
            <person name="Holt D."/>
            <person name="Pandey A."/>
            <person name="Papenfuss A.T."/>
            <person name="Fischer K."/>
        </authorList>
    </citation>
    <scope>NUCLEOTIDE SEQUENCE [LARGE SCALE GENOMIC DNA]</scope>
</reference>
<feature type="domain" description="Coiled-coil" evidence="5">
    <location>
        <begin position="130"/>
        <end position="211"/>
    </location>
</feature>
<dbReference type="GO" id="GO:0030496">
    <property type="term" value="C:midbody"/>
    <property type="evidence" value="ECO:0007669"/>
    <property type="project" value="UniProtKB-SubCell"/>
</dbReference>
<dbReference type="InterPro" id="IPR010422">
    <property type="entry name" value="Ccdc124/Oxs1"/>
</dbReference>
<name>A0A131ZTS3_SARSC</name>
<dbReference type="AlphaFoldDB" id="A0A131ZTS3"/>
<dbReference type="PANTHER" id="PTHR21680">
    <property type="entry name" value="COILED-COIL DOMAIN-CONTAINING PROTEIN 124"/>
    <property type="match status" value="1"/>
</dbReference>
<dbReference type="GO" id="GO:0005634">
    <property type="term" value="C:nucleus"/>
    <property type="evidence" value="ECO:0007669"/>
    <property type="project" value="TreeGrafter"/>
</dbReference>
<dbReference type="Pfam" id="PF06244">
    <property type="entry name" value="Ccdc124"/>
    <property type="match status" value="1"/>
</dbReference>
<evidence type="ECO:0000256" key="3">
    <source>
        <dbReference type="ARBA" id="ARBA00023054"/>
    </source>
</evidence>